<comment type="caution">
    <text evidence="2">The sequence shown here is derived from an EMBL/GenBank/DDBJ whole genome shotgun (WGS) entry which is preliminary data.</text>
</comment>
<dbReference type="OrthoDB" id="675847at2"/>
<proteinExistence type="predicted"/>
<reference evidence="2 3" key="1">
    <citation type="journal article" date="2019" name="Mar. Drugs">
        <title>Comparative Genomics and CAZyme Genome Repertoires of Marine Zobellia amurskyensis KMM 3526(T) and Zobellia laminariae KMM 3676(T).</title>
        <authorList>
            <person name="Chernysheva N."/>
            <person name="Bystritskaya E."/>
            <person name="Stenkova A."/>
            <person name="Golovkin I."/>
            <person name="Nedashkovskaya O."/>
            <person name="Isaeva M."/>
        </authorList>
    </citation>
    <scope>NUCLEOTIDE SEQUENCE [LARGE SCALE GENOMIC DNA]</scope>
    <source>
        <strain evidence="2 3">KMM 3526</strain>
    </source>
</reference>
<feature type="transmembrane region" description="Helical" evidence="1">
    <location>
        <begin position="53"/>
        <end position="72"/>
    </location>
</feature>
<evidence type="ECO:0000313" key="3">
    <source>
        <dbReference type="Proteomes" id="UP000540519"/>
    </source>
</evidence>
<feature type="transmembrane region" description="Helical" evidence="1">
    <location>
        <begin position="28"/>
        <end position="47"/>
    </location>
</feature>
<feature type="transmembrane region" description="Helical" evidence="1">
    <location>
        <begin position="187"/>
        <end position="208"/>
    </location>
</feature>
<feature type="transmembrane region" description="Helical" evidence="1">
    <location>
        <begin position="84"/>
        <end position="104"/>
    </location>
</feature>
<evidence type="ECO:0000313" key="2">
    <source>
        <dbReference type="EMBL" id="MUH35478.1"/>
    </source>
</evidence>
<dbReference type="EMBL" id="RCNR01000009">
    <property type="protein sequence ID" value="MUH35478.1"/>
    <property type="molecule type" value="Genomic_DNA"/>
</dbReference>
<organism evidence="2 3">
    <name type="scientific">Zobellia amurskyensis</name>
    <dbReference type="NCBI Taxonomy" id="248905"/>
    <lineage>
        <taxon>Bacteria</taxon>
        <taxon>Pseudomonadati</taxon>
        <taxon>Bacteroidota</taxon>
        <taxon>Flavobacteriia</taxon>
        <taxon>Flavobacteriales</taxon>
        <taxon>Flavobacteriaceae</taxon>
        <taxon>Zobellia</taxon>
    </lineage>
</organism>
<keyword evidence="1" id="KW-0472">Membrane</keyword>
<keyword evidence="1" id="KW-0812">Transmembrane</keyword>
<keyword evidence="1" id="KW-1133">Transmembrane helix</keyword>
<sequence>MLPYLFIITTLLSFVLFYLGTGKDKRVLIISSLWLFTIALIAYNGYFENTIQRPPRFLFVILATTIVSVIIYRKTRFNEISVNILMGVHALRISVEFILFELFLRHKIPILMTYKGWNFDILIGISALLILFYLLYTKKNLSGAFHLSWNILGVTFLSIIVLIAIFSSPSPIQQLAFEQPNIAVLQFPYIFLPTYIVPVVFISHLLTIRDTLNG</sequence>
<feature type="transmembrane region" description="Helical" evidence="1">
    <location>
        <begin position="147"/>
        <end position="167"/>
    </location>
</feature>
<dbReference type="AlphaFoldDB" id="A0A7X3D1F0"/>
<gene>
    <name evidence="2" type="ORF">D9O36_06475</name>
</gene>
<dbReference type="Proteomes" id="UP000540519">
    <property type="component" value="Unassembled WGS sequence"/>
</dbReference>
<accession>A0A7X3D1F0</accession>
<protein>
    <submittedName>
        <fullName evidence="2">Uncharacterized protein</fullName>
    </submittedName>
</protein>
<name>A0A7X3D1F0_9FLAO</name>
<dbReference type="RefSeq" id="WP_155599295.1">
    <property type="nucleotide sequence ID" value="NZ_RCNR01000009.1"/>
</dbReference>
<feature type="transmembrane region" description="Helical" evidence="1">
    <location>
        <begin position="6"/>
        <end position="21"/>
    </location>
</feature>
<evidence type="ECO:0000256" key="1">
    <source>
        <dbReference type="SAM" id="Phobius"/>
    </source>
</evidence>
<feature type="transmembrane region" description="Helical" evidence="1">
    <location>
        <begin position="116"/>
        <end position="135"/>
    </location>
</feature>
<keyword evidence="3" id="KW-1185">Reference proteome</keyword>